<dbReference type="AlphaFoldDB" id="A0A559K4V7"/>
<evidence type="ECO:0000313" key="1">
    <source>
        <dbReference type="EMBL" id="TVY07171.1"/>
    </source>
</evidence>
<proteinExistence type="predicted"/>
<protein>
    <submittedName>
        <fullName evidence="1">Spore germination protein</fullName>
    </submittedName>
</protein>
<keyword evidence="2" id="KW-1185">Reference proteome</keyword>
<evidence type="ECO:0000313" key="2">
    <source>
        <dbReference type="Proteomes" id="UP000317036"/>
    </source>
</evidence>
<name>A0A559K4V7_9BACL</name>
<accession>A0A559K4V7</accession>
<dbReference type="EMBL" id="VNJI01000042">
    <property type="protein sequence ID" value="TVY07171.1"/>
    <property type="molecule type" value="Genomic_DNA"/>
</dbReference>
<sequence>MDFVAAPLLRGRFAVLVNGNPNATMAPSNFTEQLKSPVVLDVANYFVAFEFFYFFHASESPTNLLSSPWSLEALHSLQLPYFTLFAVASPHSGQAQQSEES</sequence>
<comment type="caution">
    <text evidence="1">The sequence shown here is derived from an EMBL/GenBank/DDBJ whole genome shotgun (WGS) entry which is preliminary data.</text>
</comment>
<dbReference type="Proteomes" id="UP000317036">
    <property type="component" value="Unassembled WGS sequence"/>
</dbReference>
<gene>
    <name evidence="1" type="ORF">FPZ49_25470</name>
</gene>
<reference evidence="1 2" key="1">
    <citation type="submission" date="2019-07" db="EMBL/GenBank/DDBJ databases">
        <authorList>
            <person name="Kim J."/>
        </authorList>
    </citation>
    <scope>NUCLEOTIDE SEQUENCE [LARGE SCALE GENOMIC DNA]</scope>
    <source>
        <strain evidence="1 2">JC52</strain>
    </source>
</reference>
<organism evidence="1 2">
    <name type="scientific">Paenibacillus cremeus</name>
    <dbReference type="NCBI Taxonomy" id="2163881"/>
    <lineage>
        <taxon>Bacteria</taxon>
        <taxon>Bacillati</taxon>
        <taxon>Bacillota</taxon>
        <taxon>Bacilli</taxon>
        <taxon>Bacillales</taxon>
        <taxon>Paenibacillaceae</taxon>
        <taxon>Paenibacillus</taxon>
    </lineage>
</organism>